<evidence type="ECO:0000259" key="1">
    <source>
        <dbReference type="Pfam" id="PF03372"/>
    </source>
</evidence>
<dbReference type="Pfam" id="PF03372">
    <property type="entry name" value="Exo_endo_phos"/>
    <property type="match status" value="1"/>
</dbReference>
<feature type="domain" description="Endonuclease/exonuclease/phosphatase" evidence="1">
    <location>
        <begin position="4"/>
        <end position="224"/>
    </location>
</feature>
<name>A0A8T0UVH0_PANVG</name>
<keyword evidence="3" id="KW-1185">Reference proteome</keyword>
<gene>
    <name evidence="2" type="ORF">PVAP13_3KG172754</name>
</gene>
<dbReference type="InterPro" id="IPR036691">
    <property type="entry name" value="Endo/exonu/phosph_ase_sf"/>
</dbReference>
<dbReference type="GO" id="GO:0003824">
    <property type="term" value="F:catalytic activity"/>
    <property type="evidence" value="ECO:0007669"/>
    <property type="project" value="InterPro"/>
</dbReference>
<dbReference type="SUPFAM" id="SSF56219">
    <property type="entry name" value="DNase I-like"/>
    <property type="match status" value="1"/>
</dbReference>
<accession>A0A8T0UVH0</accession>
<comment type="caution">
    <text evidence="2">The sequence shown here is derived from an EMBL/GenBank/DDBJ whole genome shotgun (WGS) entry which is preliminary data.</text>
</comment>
<reference evidence="2" key="1">
    <citation type="submission" date="2020-05" db="EMBL/GenBank/DDBJ databases">
        <title>WGS assembly of Panicum virgatum.</title>
        <authorList>
            <person name="Lovell J.T."/>
            <person name="Jenkins J."/>
            <person name="Shu S."/>
            <person name="Juenger T.E."/>
            <person name="Schmutz J."/>
        </authorList>
    </citation>
    <scope>NUCLEOTIDE SEQUENCE</scope>
    <source>
        <strain evidence="2">AP13</strain>
    </source>
</reference>
<dbReference type="Gene3D" id="3.60.10.10">
    <property type="entry name" value="Endonuclease/exonuclease/phosphatase"/>
    <property type="match status" value="1"/>
</dbReference>
<evidence type="ECO:0000313" key="2">
    <source>
        <dbReference type="EMBL" id="KAG2624753.1"/>
    </source>
</evidence>
<organism evidence="2 3">
    <name type="scientific">Panicum virgatum</name>
    <name type="common">Blackwell switchgrass</name>
    <dbReference type="NCBI Taxonomy" id="38727"/>
    <lineage>
        <taxon>Eukaryota</taxon>
        <taxon>Viridiplantae</taxon>
        <taxon>Streptophyta</taxon>
        <taxon>Embryophyta</taxon>
        <taxon>Tracheophyta</taxon>
        <taxon>Spermatophyta</taxon>
        <taxon>Magnoliopsida</taxon>
        <taxon>Liliopsida</taxon>
        <taxon>Poales</taxon>
        <taxon>Poaceae</taxon>
        <taxon>PACMAD clade</taxon>
        <taxon>Panicoideae</taxon>
        <taxon>Panicodae</taxon>
        <taxon>Paniceae</taxon>
        <taxon>Panicinae</taxon>
        <taxon>Panicum</taxon>
        <taxon>Panicum sect. Hiantes</taxon>
    </lineage>
</organism>
<dbReference type="EMBL" id="CM029041">
    <property type="protein sequence ID" value="KAG2624753.1"/>
    <property type="molecule type" value="Genomic_DNA"/>
</dbReference>
<dbReference type="PANTHER" id="PTHR35218:SF11">
    <property type="entry name" value="ENDONUCLEASE_EXONUCLEASE_PHOSPHATASE DOMAIN-CONTAINING PROTEIN"/>
    <property type="match status" value="1"/>
</dbReference>
<dbReference type="PANTHER" id="PTHR35218">
    <property type="entry name" value="RNASE H DOMAIN-CONTAINING PROTEIN"/>
    <property type="match status" value="1"/>
</dbReference>
<evidence type="ECO:0000313" key="3">
    <source>
        <dbReference type="Proteomes" id="UP000823388"/>
    </source>
</evidence>
<sequence length="460" mass="53342">MNLLSWNCRGLGRDSAVGELRWLVKQYRPSLLFLSETKMREERVKPFMWSLGYNGCLAVNCQGRSGGLALFWSTDLCVSLQSFCSNFIDVHVKEASGVIWRATFVYGEPKTDRRHIFWDRLRFLKAQWQGPWVCIGDFNEVLSNDEHMGPTDRGETQMRLFRDCLEDCQLVDLGFCGPKYTGNNKQHGDSNIRVCLDIAVANGHFLQLFDDTQVENIITTSSDHFAVHLSLSKYSDRRQRETRGHNFKYEVAWCRAPDYMETVEKSWAAGSVGPSSLQTTWDKLSNLAGTLFQWSRDLFGSPRKEIRKLEKHLTRLRINSTTRTYSQEERDIEQRLCELFEREEIMARQRSRVDWLQAGDRNTSFFHARATSRRRANKIKHLLRQDGSKCEDQLEIKEMARTFYMNLFTTEPHADVNTILEAIPPRIDQATNEILCKPYSNEEIKEALFQMGPTKAPGFT</sequence>
<dbReference type="InterPro" id="IPR005135">
    <property type="entry name" value="Endo/exonuclease/phosphatase"/>
</dbReference>
<dbReference type="AlphaFoldDB" id="A0A8T0UVH0"/>
<proteinExistence type="predicted"/>
<dbReference type="Proteomes" id="UP000823388">
    <property type="component" value="Chromosome 3K"/>
</dbReference>
<protein>
    <recommendedName>
        <fullName evidence="1">Endonuclease/exonuclease/phosphatase domain-containing protein</fullName>
    </recommendedName>
</protein>